<dbReference type="Proteomes" id="UP001597180">
    <property type="component" value="Unassembled WGS sequence"/>
</dbReference>
<evidence type="ECO:0000259" key="2">
    <source>
        <dbReference type="Pfam" id="PF00535"/>
    </source>
</evidence>
<protein>
    <submittedName>
        <fullName evidence="3">Glycosyltransferase family 2 protein</fullName>
    </submittedName>
</protein>
<dbReference type="PANTHER" id="PTHR22916">
    <property type="entry name" value="GLYCOSYLTRANSFERASE"/>
    <property type="match status" value="1"/>
</dbReference>
<dbReference type="EMBL" id="JBHTLU010000053">
    <property type="protein sequence ID" value="MFD1224963.1"/>
    <property type="molecule type" value="Genomic_DNA"/>
</dbReference>
<dbReference type="InterPro" id="IPR029044">
    <property type="entry name" value="Nucleotide-diphossugar_trans"/>
</dbReference>
<dbReference type="InterPro" id="IPR001173">
    <property type="entry name" value="Glyco_trans_2-like"/>
</dbReference>
<dbReference type="Gene3D" id="3.90.550.10">
    <property type="entry name" value="Spore Coat Polysaccharide Biosynthesis Protein SpsA, Chain A"/>
    <property type="match status" value="1"/>
</dbReference>
<dbReference type="SUPFAM" id="SSF53448">
    <property type="entry name" value="Nucleotide-diphospho-sugar transferases"/>
    <property type="match status" value="1"/>
</dbReference>
<dbReference type="CDD" id="cd00761">
    <property type="entry name" value="Glyco_tranf_GTA_type"/>
    <property type="match status" value="1"/>
</dbReference>
<evidence type="ECO:0000313" key="3">
    <source>
        <dbReference type="EMBL" id="MFD1224963.1"/>
    </source>
</evidence>
<evidence type="ECO:0000313" key="4">
    <source>
        <dbReference type="Proteomes" id="UP001597180"/>
    </source>
</evidence>
<accession>A0ABW3UVK3</accession>
<name>A0ABW3UVK3_9BACL</name>
<dbReference type="Pfam" id="PF00535">
    <property type="entry name" value="Glycos_transf_2"/>
    <property type="match status" value="1"/>
</dbReference>
<reference evidence="4" key="1">
    <citation type="journal article" date="2019" name="Int. J. Syst. Evol. Microbiol.">
        <title>The Global Catalogue of Microorganisms (GCM) 10K type strain sequencing project: providing services to taxonomists for standard genome sequencing and annotation.</title>
        <authorList>
            <consortium name="The Broad Institute Genomics Platform"/>
            <consortium name="The Broad Institute Genome Sequencing Center for Infectious Disease"/>
            <person name="Wu L."/>
            <person name="Ma J."/>
        </authorList>
    </citation>
    <scope>NUCLEOTIDE SEQUENCE [LARGE SCALE GENOMIC DNA]</scope>
    <source>
        <strain evidence="4">CCUG 53270</strain>
    </source>
</reference>
<gene>
    <name evidence="3" type="ORF">ACFQ4B_33125</name>
</gene>
<evidence type="ECO:0000256" key="1">
    <source>
        <dbReference type="ARBA" id="ARBA00006739"/>
    </source>
</evidence>
<keyword evidence="4" id="KW-1185">Reference proteome</keyword>
<sequence>MKSPKISVIIPAWNAEPYLARCLDSLQGQTFSDFEVIIVDVESTDQTAAIAQAYAQEDDRFFYYSYQFSPCGIGRNFGMEKARSPYISFADSDDILEPDMLESLYSAAINENADIVVCDFNMVYPDKHIASFSRLQDSTIQLSDENLADYYFQFNAAPKPNNYAWSRLYRREFIQQTGILFRHVLTSEDHLFNLMLSCSHPRISHIGKALYNYIQREDSSVRLTAKNTDQGKTYFSVFDIARTFLEGIDKEFVAPILGIYAFTRIRSIVFYGQLASLPEDKLQESLMSFLEGEKVEYYLSLCQKNGYIQHYCLMHGIQPEQEQLFDELLALCLKKEKITLDRGWFA</sequence>
<comment type="caution">
    <text evidence="3">The sequence shown here is derived from an EMBL/GenBank/DDBJ whole genome shotgun (WGS) entry which is preliminary data.</text>
</comment>
<organism evidence="3 4">
    <name type="scientific">Paenibacillus vulneris</name>
    <dbReference type="NCBI Taxonomy" id="1133364"/>
    <lineage>
        <taxon>Bacteria</taxon>
        <taxon>Bacillati</taxon>
        <taxon>Bacillota</taxon>
        <taxon>Bacilli</taxon>
        <taxon>Bacillales</taxon>
        <taxon>Paenibacillaceae</taxon>
        <taxon>Paenibacillus</taxon>
    </lineage>
</organism>
<feature type="domain" description="Glycosyltransferase 2-like" evidence="2">
    <location>
        <begin position="7"/>
        <end position="142"/>
    </location>
</feature>
<proteinExistence type="inferred from homology"/>
<comment type="similarity">
    <text evidence="1">Belongs to the glycosyltransferase 2 family.</text>
</comment>
<dbReference type="RefSeq" id="WP_345592513.1">
    <property type="nucleotide sequence ID" value="NZ_BAABJG010000035.1"/>
</dbReference>